<feature type="compositionally biased region" description="Low complexity" evidence="4">
    <location>
        <begin position="405"/>
        <end position="458"/>
    </location>
</feature>
<dbReference type="PANTHER" id="PTHR42749:SF1">
    <property type="entry name" value="CELL SHAPE-DETERMINING PROTEIN MREB"/>
    <property type="match status" value="1"/>
</dbReference>
<evidence type="ECO:0000256" key="1">
    <source>
        <dbReference type="ARBA" id="ARBA00022741"/>
    </source>
</evidence>
<name>A0ABS7P036_9NOCA</name>
<evidence type="ECO:0000313" key="5">
    <source>
        <dbReference type="EMBL" id="MBY6365740.1"/>
    </source>
</evidence>
<feature type="region of interest" description="Disordered" evidence="4">
    <location>
        <begin position="363"/>
        <end position="535"/>
    </location>
</feature>
<feature type="compositionally biased region" description="Low complexity" evidence="4">
    <location>
        <begin position="520"/>
        <end position="535"/>
    </location>
</feature>
<feature type="compositionally biased region" description="Pro residues" evidence="4">
    <location>
        <begin position="475"/>
        <end position="495"/>
    </location>
</feature>
<keyword evidence="3" id="KW-0143">Chaperone</keyword>
<evidence type="ECO:0000256" key="4">
    <source>
        <dbReference type="SAM" id="MobiDB-lite"/>
    </source>
</evidence>
<keyword evidence="1" id="KW-0547">Nucleotide-binding</keyword>
<organism evidence="5 6">
    <name type="scientific">Rhodococcoides corynebacterioides</name>
    <dbReference type="NCBI Taxonomy" id="53972"/>
    <lineage>
        <taxon>Bacteria</taxon>
        <taxon>Bacillati</taxon>
        <taxon>Actinomycetota</taxon>
        <taxon>Actinomycetes</taxon>
        <taxon>Mycobacteriales</taxon>
        <taxon>Nocardiaceae</taxon>
        <taxon>Rhodococcoides</taxon>
    </lineage>
</organism>
<dbReference type="Proteomes" id="UP000825228">
    <property type="component" value="Unassembled WGS sequence"/>
</dbReference>
<evidence type="ECO:0000256" key="2">
    <source>
        <dbReference type="ARBA" id="ARBA00022840"/>
    </source>
</evidence>
<gene>
    <name evidence="5" type="ORF">HQ603_03120</name>
</gene>
<comment type="caution">
    <text evidence="5">The sequence shown here is derived from an EMBL/GenBank/DDBJ whole genome shotgun (WGS) entry which is preliminary data.</text>
</comment>
<dbReference type="SUPFAM" id="SSF53067">
    <property type="entry name" value="Actin-like ATPase domain"/>
    <property type="match status" value="1"/>
</dbReference>
<dbReference type="InterPro" id="IPR043129">
    <property type="entry name" value="ATPase_NBD"/>
</dbReference>
<feature type="compositionally biased region" description="Pro residues" evidence="4">
    <location>
        <begin position="395"/>
        <end position="404"/>
    </location>
</feature>
<reference evidence="5 6" key="1">
    <citation type="submission" date="2020-06" db="EMBL/GenBank/DDBJ databases">
        <title>Taxonomy, biology and ecology of Rhodococcus bacteria occurring in California pistachio and other woody hosts as revealed by genome sequence analyses.</title>
        <authorList>
            <person name="Gai Y."/>
            <person name="Riely B."/>
        </authorList>
    </citation>
    <scope>NUCLEOTIDE SEQUENCE [LARGE SCALE GENOMIC DNA]</scope>
    <source>
        <strain evidence="5 6">BP-281</strain>
    </source>
</reference>
<accession>A0ABS7P036</accession>
<keyword evidence="6" id="KW-1185">Reference proteome</keyword>
<keyword evidence="2" id="KW-0067">ATP-binding</keyword>
<dbReference type="PANTHER" id="PTHR42749">
    <property type="entry name" value="CELL SHAPE-DETERMINING PROTEIN MREB"/>
    <property type="match status" value="1"/>
</dbReference>
<dbReference type="Pfam" id="PF00012">
    <property type="entry name" value="HSP70"/>
    <property type="match status" value="1"/>
</dbReference>
<dbReference type="InterPro" id="IPR013126">
    <property type="entry name" value="Hsp_70_fam"/>
</dbReference>
<dbReference type="RefSeq" id="WP_222682859.1">
    <property type="nucleotide sequence ID" value="NZ_JABUBT010000001.1"/>
</dbReference>
<protein>
    <submittedName>
        <fullName evidence="5">Hsp70 family protein</fullName>
    </submittedName>
</protein>
<evidence type="ECO:0000256" key="3">
    <source>
        <dbReference type="ARBA" id="ARBA00023186"/>
    </source>
</evidence>
<proteinExistence type="predicted"/>
<evidence type="ECO:0000313" key="6">
    <source>
        <dbReference type="Proteomes" id="UP000825228"/>
    </source>
</evidence>
<dbReference type="EMBL" id="JABUBU010000001">
    <property type="protein sequence ID" value="MBY6365740.1"/>
    <property type="molecule type" value="Genomic_DNA"/>
</dbReference>
<dbReference type="Gene3D" id="3.30.420.40">
    <property type="match status" value="2"/>
</dbReference>
<dbReference type="Gene3D" id="3.90.640.10">
    <property type="entry name" value="Actin, Chain A, domain 4"/>
    <property type="match status" value="1"/>
</dbReference>
<sequence length="535" mass="54188">MDRTPPRTDPSDRAVPDVTLGVSAGSEAVCAAVLTTTDTGRELFDYRMLTVDGVRSDPAELVTTALTLATDHLVRDGETVRPRIGVAHRPSSRTRPLLTALRRHDDALTADNLVTDVDAALCWLRHTGEVARFGHVLLIDVGASGSTISVVDQVDGTVRASTRTDAMSGRVVDRALAATVESRLQTVRALDRTLVAARLTTAKEQLSSTDRSSVELPGGETVTVTRAELDTALAAPLLAFRAAITDLIDTAVTVHGPAARPDAAAVIGGGAFVPAVVDAVADTVDVPLVTTTEPDAAVAKGAALLARRLAAPTRAAATPATSGVRTAGMVAVACAVLAVVLAYGVQALTPIDDATVTTGATTGLREQSVPATSTPDALPAPPPALTGGWEDPAAPTAPPLPRYPAPTATYDYTAPPAATAPSTPTSTAPATTAPESTTPTTPSLRPAPDLPIIELPGLPGLPPWWPGATTTPDPDAGPTPPVTPGPETAPSPTPPVTTTAPEPVPNVGTPAPLPQPNGVPATTGSSSSTGPTAAP</sequence>